<dbReference type="Proteomes" id="UP000257109">
    <property type="component" value="Unassembled WGS sequence"/>
</dbReference>
<dbReference type="InterPro" id="IPR041577">
    <property type="entry name" value="RT_RNaseH_2"/>
</dbReference>
<feature type="non-terminal residue" evidence="2">
    <location>
        <position position="1"/>
    </location>
</feature>
<protein>
    <submittedName>
        <fullName evidence="2">Retrovirus-related Pol polyprotein from transposon 17.6</fullName>
    </submittedName>
</protein>
<dbReference type="SUPFAM" id="SSF56672">
    <property type="entry name" value="DNA/RNA polymerases"/>
    <property type="match status" value="1"/>
</dbReference>
<dbReference type="EMBL" id="QJKJ01002830">
    <property type="protein sequence ID" value="RDY01141.1"/>
    <property type="molecule type" value="Genomic_DNA"/>
</dbReference>
<dbReference type="AlphaFoldDB" id="A0A371HEC7"/>
<feature type="domain" description="Reverse transcriptase/retrotransposon-derived protein RNase H-like" evidence="1">
    <location>
        <begin position="108"/>
        <end position="192"/>
    </location>
</feature>
<name>A0A371HEC7_MUCPR</name>
<dbReference type="InterPro" id="IPR043502">
    <property type="entry name" value="DNA/RNA_pol_sf"/>
</dbReference>
<dbReference type="Pfam" id="PF17919">
    <property type="entry name" value="RT_RNaseH_2"/>
    <property type="match status" value="1"/>
</dbReference>
<dbReference type="OrthoDB" id="101614at2759"/>
<dbReference type="InterPro" id="IPR043128">
    <property type="entry name" value="Rev_trsase/Diguanyl_cyclase"/>
</dbReference>
<evidence type="ECO:0000313" key="3">
    <source>
        <dbReference type="Proteomes" id="UP000257109"/>
    </source>
</evidence>
<dbReference type="PANTHER" id="PTHR48475:SF1">
    <property type="entry name" value="RNASE H TYPE-1 DOMAIN-CONTAINING PROTEIN"/>
    <property type="match status" value="1"/>
</dbReference>
<accession>A0A371HEC7</accession>
<comment type="caution">
    <text evidence="2">The sequence shown here is derived from an EMBL/GenBank/DDBJ whole genome shotgun (WGS) entry which is preliminary data.</text>
</comment>
<dbReference type="PANTHER" id="PTHR48475">
    <property type="entry name" value="RIBONUCLEASE H"/>
    <property type="match status" value="1"/>
</dbReference>
<dbReference type="Gene3D" id="3.10.20.370">
    <property type="match status" value="1"/>
</dbReference>
<dbReference type="Gene3D" id="3.30.70.270">
    <property type="match status" value="2"/>
</dbReference>
<keyword evidence="3" id="KW-1185">Reference proteome</keyword>
<organism evidence="2 3">
    <name type="scientific">Mucuna pruriens</name>
    <name type="common">Velvet bean</name>
    <name type="synonym">Dolichos pruriens</name>
    <dbReference type="NCBI Taxonomy" id="157652"/>
    <lineage>
        <taxon>Eukaryota</taxon>
        <taxon>Viridiplantae</taxon>
        <taxon>Streptophyta</taxon>
        <taxon>Embryophyta</taxon>
        <taxon>Tracheophyta</taxon>
        <taxon>Spermatophyta</taxon>
        <taxon>Magnoliopsida</taxon>
        <taxon>eudicotyledons</taxon>
        <taxon>Gunneridae</taxon>
        <taxon>Pentapetalae</taxon>
        <taxon>rosids</taxon>
        <taxon>fabids</taxon>
        <taxon>Fabales</taxon>
        <taxon>Fabaceae</taxon>
        <taxon>Papilionoideae</taxon>
        <taxon>50 kb inversion clade</taxon>
        <taxon>NPAAA clade</taxon>
        <taxon>indigoferoid/millettioid clade</taxon>
        <taxon>Phaseoleae</taxon>
        <taxon>Mucuna</taxon>
    </lineage>
</organism>
<proteinExistence type="predicted"/>
<sequence length="241" mass="27867">MQKEVEVYVNDMIAKSKMLGQHINDLCKLFERPQKYQPRLNPTKCTFGVRTGKLLGFIVNKRGIELDLDKVKAIRNISALKTETEVSGFLGRVSYIARFISQLMGTCKAFEKVKQYLESPRVLVPIIPSKPLILYLIVLKESMGGILRQQDDSGKEKVIYYLSKKFIECEYRYPALEQICCALVWAAKRLRPPQVYFRKADTNKMDRRWQMALSKYDIVYTNEKAIKGSTLAEQLAHHPPR</sequence>
<evidence type="ECO:0000313" key="2">
    <source>
        <dbReference type="EMBL" id="RDY01141.1"/>
    </source>
</evidence>
<gene>
    <name evidence="2" type="primary">pol</name>
    <name evidence="2" type="ORF">CR513_15571</name>
</gene>
<reference evidence="2" key="1">
    <citation type="submission" date="2018-05" db="EMBL/GenBank/DDBJ databases">
        <title>Draft genome of Mucuna pruriens seed.</title>
        <authorList>
            <person name="Nnadi N.E."/>
            <person name="Vos R."/>
            <person name="Hasami M.H."/>
            <person name="Devisetty U.K."/>
            <person name="Aguiy J.C."/>
        </authorList>
    </citation>
    <scope>NUCLEOTIDE SEQUENCE [LARGE SCALE GENOMIC DNA]</scope>
    <source>
        <strain evidence="2">JCA_2017</strain>
    </source>
</reference>
<evidence type="ECO:0000259" key="1">
    <source>
        <dbReference type="Pfam" id="PF17919"/>
    </source>
</evidence>